<evidence type="ECO:0000313" key="2">
    <source>
        <dbReference type="Proteomes" id="UP001232148"/>
    </source>
</evidence>
<organism evidence="1 2">
    <name type="scientific">Colletotrichum zoysiae</name>
    <dbReference type="NCBI Taxonomy" id="1216348"/>
    <lineage>
        <taxon>Eukaryota</taxon>
        <taxon>Fungi</taxon>
        <taxon>Dikarya</taxon>
        <taxon>Ascomycota</taxon>
        <taxon>Pezizomycotina</taxon>
        <taxon>Sordariomycetes</taxon>
        <taxon>Hypocreomycetidae</taxon>
        <taxon>Glomerellales</taxon>
        <taxon>Glomerellaceae</taxon>
        <taxon>Colletotrichum</taxon>
        <taxon>Colletotrichum graminicola species complex</taxon>
    </lineage>
</organism>
<evidence type="ECO:0000313" key="1">
    <source>
        <dbReference type="EMBL" id="KAK2031380.1"/>
    </source>
</evidence>
<protein>
    <submittedName>
        <fullName evidence="1">Uncharacterized protein</fullName>
    </submittedName>
</protein>
<keyword evidence="2" id="KW-1185">Reference proteome</keyword>
<proteinExistence type="predicted"/>
<dbReference type="Proteomes" id="UP001232148">
    <property type="component" value="Unassembled WGS sequence"/>
</dbReference>
<name>A0AAD9M728_9PEZI</name>
<accession>A0AAD9M728</accession>
<dbReference type="AlphaFoldDB" id="A0AAD9M728"/>
<reference evidence="1" key="1">
    <citation type="submission" date="2021-06" db="EMBL/GenBank/DDBJ databases">
        <title>Comparative genomics, transcriptomics and evolutionary studies reveal genomic signatures of adaptation to plant cell wall in hemibiotrophic fungi.</title>
        <authorList>
            <consortium name="DOE Joint Genome Institute"/>
            <person name="Baroncelli R."/>
            <person name="Diaz J.F."/>
            <person name="Benocci T."/>
            <person name="Peng M."/>
            <person name="Battaglia E."/>
            <person name="Haridas S."/>
            <person name="Andreopoulos W."/>
            <person name="Labutti K."/>
            <person name="Pangilinan J."/>
            <person name="Floch G.L."/>
            <person name="Makela M.R."/>
            <person name="Henrissat B."/>
            <person name="Grigoriev I.V."/>
            <person name="Crouch J.A."/>
            <person name="De Vries R.P."/>
            <person name="Sukno S.A."/>
            <person name="Thon M.R."/>
        </authorList>
    </citation>
    <scope>NUCLEOTIDE SEQUENCE</scope>
    <source>
        <strain evidence="1">MAFF235873</strain>
    </source>
</reference>
<comment type="caution">
    <text evidence="1">The sequence shown here is derived from an EMBL/GenBank/DDBJ whole genome shotgun (WGS) entry which is preliminary data.</text>
</comment>
<dbReference type="EMBL" id="MU842841">
    <property type="protein sequence ID" value="KAK2031380.1"/>
    <property type="molecule type" value="Genomic_DNA"/>
</dbReference>
<gene>
    <name evidence="1" type="ORF">LX32DRAFT_280488</name>
</gene>
<sequence>MFRPSKTFACHGRPCLRPSFEQQPRQPHWLIPCRARRHLVFFKFRRTGSPSGGSSFFLFLFFSKSFPTRSPASDLLSYRHHRSASLAETCPCDRLASHFQLYLVDRWESHQARWTVIGLQQCSDQILVLPDFKMESQYIGRHVSARSRLKLTQKHLIITRLTSSSHIVITS</sequence>